<organism evidence="1 2">
    <name type="scientific">Elysia crispata</name>
    <name type="common">lettuce slug</name>
    <dbReference type="NCBI Taxonomy" id="231223"/>
    <lineage>
        <taxon>Eukaryota</taxon>
        <taxon>Metazoa</taxon>
        <taxon>Spiralia</taxon>
        <taxon>Lophotrochozoa</taxon>
        <taxon>Mollusca</taxon>
        <taxon>Gastropoda</taxon>
        <taxon>Heterobranchia</taxon>
        <taxon>Euthyneura</taxon>
        <taxon>Panpulmonata</taxon>
        <taxon>Sacoglossa</taxon>
        <taxon>Placobranchoidea</taxon>
        <taxon>Plakobranchidae</taxon>
        <taxon>Elysia</taxon>
    </lineage>
</organism>
<sequence>MEEKRERQKMMLNWRKEMIFALTDRNTREWGEKGEGRGLPSPTFLPEDSLYLNTYLTDARHQSMSQVNCSFSLKARVVCPALESPSYRLEQLMGHLQAAREISIATMGQTLNRQVHRQTDKPTKRFSRKHAYSNIRRRRDKSSGKRRLLSASAGLTEAESYRKWTNAFNTCGVSEKEDTLYGHSINFK</sequence>
<dbReference type="Proteomes" id="UP001283361">
    <property type="component" value="Unassembled WGS sequence"/>
</dbReference>
<protein>
    <submittedName>
        <fullName evidence="1">Uncharacterized protein</fullName>
    </submittedName>
</protein>
<evidence type="ECO:0000313" key="1">
    <source>
        <dbReference type="EMBL" id="KAK3802092.1"/>
    </source>
</evidence>
<dbReference type="EMBL" id="JAWDGP010000265">
    <property type="protein sequence ID" value="KAK3802092.1"/>
    <property type="molecule type" value="Genomic_DNA"/>
</dbReference>
<name>A0AAE1BBD5_9GAST</name>
<reference evidence="1" key="1">
    <citation type="journal article" date="2023" name="G3 (Bethesda)">
        <title>A reference genome for the long-term kleptoplast-retaining sea slug Elysia crispata morphotype clarki.</title>
        <authorList>
            <person name="Eastman K.E."/>
            <person name="Pendleton A.L."/>
            <person name="Shaikh M.A."/>
            <person name="Suttiyut T."/>
            <person name="Ogas R."/>
            <person name="Tomko P."/>
            <person name="Gavelis G."/>
            <person name="Widhalm J.R."/>
            <person name="Wisecaver J.H."/>
        </authorList>
    </citation>
    <scope>NUCLEOTIDE SEQUENCE</scope>
    <source>
        <strain evidence="1">ECLA1</strain>
    </source>
</reference>
<accession>A0AAE1BBD5</accession>
<gene>
    <name evidence="1" type="ORF">RRG08_049982</name>
</gene>
<dbReference type="AlphaFoldDB" id="A0AAE1BBD5"/>
<keyword evidence="2" id="KW-1185">Reference proteome</keyword>
<proteinExistence type="predicted"/>
<evidence type="ECO:0000313" key="2">
    <source>
        <dbReference type="Proteomes" id="UP001283361"/>
    </source>
</evidence>
<comment type="caution">
    <text evidence="1">The sequence shown here is derived from an EMBL/GenBank/DDBJ whole genome shotgun (WGS) entry which is preliminary data.</text>
</comment>